<evidence type="ECO:0000313" key="2">
    <source>
        <dbReference type="EMBL" id="GAA0152908.1"/>
    </source>
</evidence>
<dbReference type="EMBL" id="BAABME010018183">
    <property type="protein sequence ID" value="GAA0152908.1"/>
    <property type="molecule type" value="Genomic_DNA"/>
</dbReference>
<dbReference type="InterPro" id="IPR057670">
    <property type="entry name" value="SH3_retrovirus"/>
</dbReference>
<protein>
    <recommendedName>
        <fullName evidence="1">Retroviral polymerase SH3-like domain-containing protein</fullName>
    </recommendedName>
</protein>
<proteinExistence type="predicted"/>
<gene>
    <name evidence="2" type="ORF">LIER_37590</name>
</gene>
<name>A0AAV3PP70_LITER</name>
<dbReference type="Pfam" id="PF25597">
    <property type="entry name" value="SH3_retrovirus"/>
    <property type="match status" value="1"/>
</dbReference>
<dbReference type="Proteomes" id="UP001454036">
    <property type="component" value="Unassembled WGS sequence"/>
</dbReference>
<comment type="caution">
    <text evidence="2">The sequence shown here is derived from an EMBL/GenBank/DDBJ whole genome shotgun (WGS) entry which is preliminary data.</text>
</comment>
<evidence type="ECO:0000259" key="1">
    <source>
        <dbReference type="Pfam" id="PF25597"/>
    </source>
</evidence>
<reference evidence="2 3" key="1">
    <citation type="submission" date="2024-01" db="EMBL/GenBank/DDBJ databases">
        <title>The complete chloroplast genome sequence of Lithospermum erythrorhizon: insights into the phylogenetic relationship among Boraginaceae species and the maternal lineages of purple gromwells.</title>
        <authorList>
            <person name="Okada T."/>
            <person name="Watanabe K."/>
        </authorList>
    </citation>
    <scope>NUCLEOTIDE SEQUENCE [LARGE SCALE GENOMIC DNA]</scope>
</reference>
<keyword evidence="3" id="KW-1185">Reference proteome</keyword>
<feature type="domain" description="Retroviral polymerase SH3-like" evidence="1">
    <location>
        <begin position="17"/>
        <end position="77"/>
    </location>
</feature>
<evidence type="ECO:0000313" key="3">
    <source>
        <dbReference type="Proteomes" id="UP001454036"/>
    </source>
</evidence>
<dbReference type="AlphaFoldDB" id="A0AAV3PP70"/>
<sequence length="201" mass="22940">MFSAPPDISHLKIFGYLCYIANTMPYKTKFDQRSVPGIFIGYPSQNKGFKIYNITTKQVVVSRDVLFHEHLFPFHKNFPKDKWFLIDHTMHEEVHDCLPLVPVTHNPPTPIEPTIVPVEPEIADSNGHEDSNIPLLSTHDTIPVDVTSSNNSAVSSSLHPRESNRWKQIPIWMKDYQVYTACLQSDESPSIIAHMSFLAQL</sequence>
<accession>A0AAV3PP70</accession>
<organism evidence="2 3">
    <name type="scientific">Lithospermum erythrorhizon</name>
    <name type="common">Purple gromwell</name>
    <name type="synonym">Lithospermum officinale var. erythrorhizon</name>
    <dbReference type="NCBI Taxonomy" id="34254"/>
    <lineage>
        <taxon>Eukaryota</taxon>
        <taxon>Viridiplantae</taxon>
        <taxon>Streptophyta</taxon>
        <taxon>Embryophyta</taxon>
        <taxon>Tracheophyta</taxon>
        <taxon>Spermatophyta</taxon>
        <taxon>Magnoliopsida</taxon>
        <taxon>eudicotyledons</taxon>
        <taxon>Gunneridae</taxon>
        <taxon>Pentapetalae</taxon>
        <taxon>asterids</taxon>
        <taxon>lamiids</taxon>
        <taxon>Boraginales</taxon>
        <taxon>Boraginaceae</taxon>
        <taxon>Boraginoideae</taxon>
        <taxon>Lithospermeae</taxon>
        <taxon>Lithospermum</taxon>
    </lineage>
</organism>